<dbReference type="EMBL" id="BGPR01002789">
    <property type="protein sequence ID" value="GBM78953.1"/>
    <property type="molecule type" value="Genomic_DNA"/>
</dbReference>
<sequence>FYLKTQIQSPDLKVMCKRLTEGSRGRSGLVVRCQLRDWRVPGSKPDSTEDPLRMRAWCSLNLTSWVERPPDGVVRKFGEAGG</sequence>
<protein>
    <submittedName>
        <fullName evidence="1">Uncharacterized protein</fullName>
    </submittedName>
</protein>
<organism evidence="1 2">
    <name type="scientific">Araneus ventricosus</name>
    <name type="common">Orbweaver spider</name>
    <name type="synonym">Epeira ventricosa</name>
    <dbReference type="NCBI Taxonomy" id="182803"/>
    <lineage>
        <taxon>Eukaryota</taxon>
        <taxon>Metazoa</taxon>
        <taxon>Ecdysozoa</taxon>
        <taxon>Arthropoda</taxon>
        <taxon>Chelicerata</taxon>
        <taxon>Arachnida</taxon>
        <taxon>Araneae</taxon>
        <taxon>Araneomorphae</taxon>
        <taxon>Entelegynae</taxon>
        <taxon>Araneoidea</taxon>
        <taxon>Araneidae</taxon>
        <taxon>Araneus</taxon>
    </lineage>
</organism>
<accession>A0A4Y2IMA3</accession>
<keyword evidence="2" id="KW-1185">Reference proteome</keyword>
<evidence type="ECO:0000313" key="2">
    <source>
        <dbReference type="Proteomes" id="UP000499080"/>
    </source>
</evidence>
<feature type="non-terminal residue" evidence="1">
    <location>
        <position position="1"/>
    </location>
</feature>
<reference evidence="1 2" key="1">
    <citation type="journal article" date="2019" name="Sci. Rep.">
        <title>Orb-weaving spider Araneus ventricosus genome elucidates the spidroin gene catalogue.</title>
        <authorList>
            <person name="Kono N."/>
            <person name="Nakamura H."/>
            <person name="Ohtoshi R."/>
            <person name="Moran D.A.P."/>
            <person name="Shinohara A."/>
            <person name="Yoshida Y."/>
            <person name="Fujiwara M."/>
            <person name="Mori M."/>
            <person name="Tomita M."/>
            <person name="Arakawa K."/>
        </authorList>
    </citation>
    <scope>NUCLEOTIDE SEQUENCE [LARGE SCALE GENOMIC DNA]</scope>
</reference>
<dbReference type="AlphaFoldDB" id="A0A4Y2IMA3"/>
<gene>
    <name evidence="1" type="ORF">AVEN_44404_1</name>
</gene>
<comment type="caution">
    <text evidence="1">The sequence shown here is derived from an EMBL/GenBank/DDBJ whole genome shotgun (WGS) entry which is preliminary data.</text>
</comment>
<proteinExistence type="predicted"/>
<name>A0A4Y2IMA3_ARAVE</name>
<dbReference type="Proteomes" id="UP000499080">
    <property type="component" value="Unassembled WGS sequence"/>
</dbReference>
<evidence type="ECO:0000313" key="1">
    <source>
        <dbReference type="EMBL" id="GBM78953.1"/>
    </source>
</evidence>